<proteinExistence type="predicted"/>
<name>A0A0F9GJP3_9ZZZZ</name>
<organism evidence="2">
    <name type="scientific">marine sediment metagenome</name>
    <dbReference type="NCBI Taxonomy" id="412755"/>
    <lineage>
        <taxon>unclassified sequences</taxon>
        <taxon>metagenomes</taxon>
        <taxon>ecological metagenomes</taxon>
    </lineage>
</organism>
<dbReference type="Pfam" id="PF07883">
    <property type="entry name" value="Cupin_2"/>
    <property type="match status" value="1"/>
</dbReference>
<dbReference type="InterPro" id="IPR014710">
    <property type="entry name" value="RmlC-like_jellyroll"/>
</dbReference>
<dbReference type="InterPro" id="IPR013096">
    <property type="entry name" value="Cupin_2"/>
</dbReference>
<accession>A0A0F9GJP3</accession>
<protein>
    <recommendedName>
        <fullName evidence="1">Cupin type-2 domain-containing protein</fullName>
    </recommendedName>
</protein>
<reference evidence="2" key="1">
    <citation type="journal article" date="2015" name="Nature">
        <title>Complex archaea that bridge the gap between prokaryotes and eukaryotes.</title>
        <authorList>
            <person name="Spang A."/>
            <person name="Saw J.H."/>
            <person name="Jorgensen S.L."/>
            <person name="Zaremba-Niedzwiedzka K."/>
            <person name="Martijn J."/>
            <person name="Lind A.E."/>
            <person name="van Eijk R."/>
            <person name="Schleper C."/>
            <person name="Guy L."/>
            <person name="Ettema T.J."/>
        </authorList>
    </citation>
    <scope>NUCLEOTIDE SEQUENCE</scope>
</reference>
<sequence>MHREELMSTPQSWAGIVRTPPGSASGWHHHGEYDSYIYGISGKTRLEFGPGGKESLEGEPGDVLYIPKGIVHRELALGSEEGAAFLVRVGKGEPVINVDGPDE</sequence>
<dbReference type="Gene3D" id="2.60.120.10">
    <property type="entry name" value="Jelly Rolls"/>
    <property type="match status" value="1"/>
</dbReference>
<gene>
    <name evidence="2" type="ORF">LCGC14_1901790</name>
</gene>
<dbReference type="AlphaFoldDB" id="A0A0F9GJP3"/>
<comment type="caution">
    <text evidence="2">The sequence shown here is derived from an EMBL/GenBank/DDBJ whole genome shotgun (WGS) entry which is preliminary data.</text>
</comment>
<dbReference type="SUPFAM" id="SSF51182">
    <property type="entry name" value="RmlC-like cupins"/>
    <property type="match status" value="1"/>
</dbReference>
<evidence type="ECO:0000259" key="1">
    <source>
        <dbReference type="Pfam" id="PF07883"/>
    </source>
</evidence>
<feature type="domain" description="Cupin type-2" evidence="1">
    <location>
        <begin position="16"/>
        <end position="85"/>
    </location>
</feature>
<evidence type="ECO:0000313" key="2">
    <source>
        <dbReference type="EMBL" id="KKL90726.1"/>
    </source>
</evidence>
<dbReference type="InterPro" id="IPR011051">
    <property type="entry name" value="RmlC_Cupin_sf"/>
</dbReference>
<dbReference type="EMBL" id="LAZR01019934">
    <property type="protein sequence ID" value="KKL90726.1"/>
    <property type="molecule type" value="Genomic_DNA"/>
</dbReference>